<keyword evidence="4" id="KW-0862">Zinc</keyword>
<evidence type="ECO:0000256" key="2">
    <source>
        <dbReference type="ARBA" id="ARBA00022723"/>
    </source>
</evidence>
<protein>
    <submittedName>
        <fullName evidence="7">RadC family protein</fullName>
    </submittedName>
</protein>
<dbReference type="RefSeq" id="WP_192462213.1">
    <property type="nucleotide sequence ID" value="NZ_JACYFJ010000003.1"/>
</dbReference>
<keyword evidence="8" id="KW-1185">Reference proteome</keyword>
<evidence type="ECO:0000259" key="6">
    <source>
        <dbReference type="PROSITE" id="PS50249"/>
    </source>
</evidence>
<accession>A0ABV8JSZ1</accession>
<keyword evidence="2" id="KW-0479">Metal-binding</keyword>
<dbReference type="PANTHER" id="PTHR30471">
    <property type="entry name" value="DNA REPAIR PROTEIN RADC"/>
    <property type="match status" value="1"/>
</dbReference>
<evidence type="ECO:0000256" key="4">
    <source>
        <dbReference type="ARBA" id="ARBA00022833"/>
    </source>
</evidence>
<proteinExistence type="predicted"/>
<comment type="caution">
    <text evidence="7">The sequence shown here is derived from an EMBL/GenBank/DDBJ whole genome shotgun (WGS) entry which is preliminary data.</text>
</comment>
<dbReference type="CDD" id="cd08071">
    <property type="entry name" value="MPN_DUF2466"/>
    <property type="match status" value="1"/>
</dbReference>
<reference evidence="8" key="1">
    <citation type="journal article" date="2019" name="Int. J. Syst. Evol. Microbiol.">
        <title>The Global Catalogue of Microorganisms (GCM) 10K type strain sequencing project: providing services to taxonomists for standard genome sequencing and annotation.</title>
        <authorList>
            <consortium name="The Broad Institute Genomics Platform"/>
            <consortium name="The Broad Institute Genome Sequencing Center for Infectious Disease"/>
            <person name="Wu L."/>
            <person name="Ma J."/>
        </authorList>
    </citation>
    <scope>NUCLEOTIDE SEQUENCE [LARGE SCALE GENOMIC DNA]</scope>
    <source>
        <strain evidence="8">CECT 7477</strain>
    </source>
</reference>
<evidence type="ECO:0000256" key="1">
    <source>
        <dbReference type="ARBA" id="ARBA00022670"/>
    </source>
</evidence>
<evidence type="ECO:0000256" key="3">
    <source>
        <dbReference type="ARBA" id="ARBA00022801"/>
    </source>
</evidence>
<sequence length="151" mass="16643">MRNEVNEIQISYCEKLGVLNSEPANSSDRVAELLYQTWDKNTIGLHETFKVLLLNNANKVKGTFQASTGGLTGTLVDLRILFAVVLKTLSTSIILAHNHPSGTNKASGADIALTKKIEKAAELFDIRVLDHLIILPDGNYFSFRDNGLMKN</sequence>
<feature type="domain" description="MPN" evidence="6">
    <location>
        <begin position="23"/>
        <end position="149"/>
    </location>
</feature>
<organism evidence="7 8">
    <name type="scientific">Euzebyella saccharophila</name>
    <dbReference type="NCBI Taxonomy" id="679664"/>
    <lineage>
        <taxon>Bacteria</taxon>
        <taxon>Pseudomonadati</taxon>
        <taxon>Bacteroidota</taxon>
        <taxon>Flavobacteriia</taxon>
        <taxon>Flavobacteriales</taxon>
        <taxon>Flavobacteriaceae</taxon>
        <taxon>Euzebyella</taxon>
    </lineage>
</organism>
<dbReference type="InterPro" id="IPR037518">
    <property type="entry name" value="MPN"/>
</dbReference>
<name>A0ABV8JSZ1_9FLAO</name>
<gene>
    <name evidence="7" type="ORF">ACFOUT_03235</name>
</gene>
<dbReference type="PANTHER" id="PTHR30471:SF3">
    <property type="entry name" value="UPF0758 PROTEIN YEES-RELATED"/>
    <property type="match status" value="1"/>
</dbReference>
<dbReference type="Proteomes" id="UP001595814">
    <property type="component" value="Unassembled WGS sequence"/>
</dbReference>
<keyword evidence="5" id="KW-0482">Metalloprotease</keyword>
<dbReference type="PROSITE" id="PS50249">
    <property type="entry name" value="MPN"/>
    <property type="match status" value="1"/>
</dbReference>
<dbReference type="PROSITE" id="PS01302">
    <property type="entry name" value="UPF0758"/>
    <property type="match status" value="1"/>
</dbReference>
<dbReference type="InterPro" id="IPR020891">
    <property type="entry name" value="UPF0758_CS"/>
</dbReference>
<evidence type="ECO:0000313" key="7">
    <source>
        <dbReference type="EMBL" id="MFC4094870.1"/>
    </source>
</evidence>
<dbReference type="InterPro" id="IPR001405">
    <property type="entry name" value="UPF0758"/>
</dbReference>
<evidence type="ECO:0000256" key="5">
    <source>
        <dbReference type="ARBA" id="ARBA00023049"/>
    </source>
</evidence>
<dbReference type="EMBL" id="JBHSAW010000003">
    <property type="protein sequence ID" value="MFC4094870.1"/>
    <property type="molecule type" value="Genomic_DNA"/>
</dbReference>
<keyword evidence="1" id="KW-0645">Protease</keyword>
<evidence type="ECO:0000313" key="8">
    <source>
        <dbReference type="Proteomes" id="UP001595814"/>
    </source>
</evidence>
<dbReference type="InterPro" id="IPR025657">
    <property type="entry name" value="RadC_JAB"/>
</dbReference>
<dbReference type="Gene3D" id="3.40.140.10">
    <property type="entry name" value="Cytidine Deaminase, domain 2"/>
    <property type="match status" value="1"/>
</dbReference>
<dbReference type="Pfam" id="PF04002">
    <property type="entry name" value="RadC"/>
    <property type="match status" value="1"/>
</dbReference>
<keyword evidence="3" id="KW-0378">Hydrolase</keyword>